<dbReference type="Proteomes" id="UP001362999">
    <property type="component" value="Unassembled WGS sequence"/>
</dbReference>
<reference evidence="2 3" key="1">
    <citation type="journal article" date="2024" name="J Genomics">
        <title>Draft genome sequencing and assembly of Favolaschia claudopus CIRM-BRFM 2984 isolated from oak limbs.</title>
        <authorList>
            <person name="Navarro D."/>
            <person name="Drula E."/>
            <person name="Chaduli D."/>
            <person name="Cazenave R."/>
            <person name="Ahrendt S."/>
            <person name="Wang J."/>
            <person name="Lipzen A."/>
            <person name="Daum C."/>
            <person name="Barry K."/>
            <person name="Grigoriev I.V."/>
            <person name="Favel A."/>
            <person name="Rosso M.N."/>
            <person name="Martin F."/>
        </authorList>
    </citation>
    <scope>NUCLEOTIDE SEQUENCE [LARGE SCALE GENOMIC DNA]</scope>
    <source>
        <strain evidence="2 3">CIRM-BRFM 2984</strain>
    </source>
</reference>
<gene>
    <name evidence="2" type="ORF">R3P38DRAFT_2869644</name>
</gene>
<feature type="non-terminal residue" evidence="2">
    <location>
        <position position="58"/>
    </location>
</feature>
<keyword evidence="3" id="KW-1185">Reference proteome</keyword>
<accession>A0AAW0DAF6</accession>
<evidence type="ECO:0000313" key="3">
    <source>
        <dbReference type="Proteomes" id="UP001362999"/>
    </source>
</evidence>
<name>A0AAW0DAF6_9AGAR</name>
<keyword evidence="1" id="KW-0812">Transmembrane</keyword>
<sequence length="58" mass="6723">MSIVLLCSHIFYTLLGSRRFIAACFFWSLSVPSHLSHICLSCIFLLLSFFLLCLYPYD</sequence>
<organism evidence="2 3">
    <name type="scientific">Favolaschia claudopus</name>
    <dbReference type="NCBI Taxonomy" id="2862362"/>
    <lineage>
        <taxon>Eukaryota</taxon>
        <taxon>Fungi</taxon>
        <taxon>Dikarya</taxon>
        <taxon>Basidiomycota</taxon>
        <taxon>Agaricomycotina</taxon>
        <taxon>Agaricomycetes</taxon>
        <taxon>Agaricomycetidae</taxon>
        <taxon>Agaricales</taxon>
        <taxon>Marasmiineae</taxon>
        <taxon>Mycenaceae</taxon>
        <taxon>Favolaschia</taxon>
    </lineage>
</organism>
<feature type="transmembrane region" description="Helical" evidence="1">
    <location>
        <begin position="35"/>
        <end position="57"/>
    </location>
</feature>
<evidence type="ECO:0000313" key="2">
    <source>
        <dbReference type="EMBL" id="KAK7048483.1"/>
    </source>
</evidence>
<keyword evidence="1" id="KW-0472">Membrane</keyword>
<evidence type="ECO:0000256" key="1">
    <source>
        <dbReference type="SAM" id="Phobius"/>
    </source>
</evidence>
<protein>
    <submittedName>
        <fullName evidence="2">Uncharacterized protein</fullName>
    </submittedName>
</protein>
<dbReference type="AlphaFoldDB" id="A0AAW0DAF6"/>
<dbReference type="EMBL" id="JAWWNJ010000009">
    <property type="protein sequence ID" value="KAK7048483.1"/>
    <property type="molecule type" value="Genomic_DNA"/>
</dbReference>
<keyword evidence="1" id="KW-1133">Transmembrane helix</keyword>
<comment type="caution">
    <text evidence="2">The sequence shown here is derived from an EMBL/GenBank/DDBJ whole genome shotgun (WGS) entry which is preliminary data.</text>
</comment>
<proteinExistence type="predicted"/>